<organism evidence="1 2">
    <name type="scientific">Methylobacterium goesingense</name>
    <dbReference type="NCBI Taxonomy" id="243690"/>
    <lineage>
        <taxon>Bacteria</taxon>
        <taxon>Pseudomonadati</taxon>
        <taxon>Pseudomonadota</taxon>
        <taxon>Alphaproteobacteria</taxon>
        <taxon>Hyphomicrobiales</taxon>
        <taxon>Methylobacteriaceae</taxon>
        <taxon>Methylobacterium</taxon>
    </lineage>
</organism>
<proteinExistence type="predicted"/>
<dbReference type="EMBL" id="JBEPMM010000004">
    <property type="protein sequence ID" value="MET3692369.1"/>
    <property type="molecule type" value="Genomic_DNA"/>
</dbReference>
<sequence length="48" mass="5617">MSWRASRQISKRLRNACPVWLRDPVGRMLMRFGLSLAALGVWLRESDE</sequence>
<comment type="caution">
    <text evidence="1">The sequence shown here is derived from an EMBL/GenBank/DDBJ whole genome shotgun (WGS) entry which is preliminary data.</text>
</comment>
<evidence type="ECO:0000313" key="2">
    <source>
        <dbReference type="Proteomes" id="UP001549145"/>
    </source>
</evidence>
<dbReference type="Proteomes" id="UP001549145">
    <property type="component" value="Unassembled WGS sequence"/>
</dbReference>
<evidence type="ECO:0000313" key="1">
    <source>
        <dbReference type="EMBL" id="MET3692369.1"/>
    </source>
</evidence>
<gene>
    <name evidence="1" type="ORF">ABID43_001905</name>
</gene>
<dbReference type="RefSeq" id="WP_238278102.1">
    <property type="nucleotide sequence ID" value="NZ_BPQL01000029.1"/>
</dbReference>
<protein>
    <submittedName>
        <fullName evidence="1">Uncharacterized protein</fullName>
    </submittedName>
</protein>
<reference evidence="1 2" key="1">
    <citation type="submission" date="2024-06" db="EMBL/GenBank/DDBJ databases">
        <title>Genomic Encyclopedia of Type Strains, Phase IV (KMG-IV): sequencing the most valuable type-strain genomes for metagenomic binning, comparative biology and taxonomic classification.</title>
        <authorList>
            <person name="Goeker M."/>
        </authorList>
    </citation>
    <scope>NUCLEOTIDE SEQUENCE [LARGE SCALE GENOMIC DNA]</scope>
    <source>
        <strain evidence="1 2">DSM 21331</strain>
    </source>
</reference>
<keyword evidence="2" id="KW-1185">Reference proteome</keyword>
<accession>A0ABV2L428</accession>
<name>A0ABV2L428_9HYPH</name>